<comment type="similarity">
    <text evidence="1 6">Belongs to the NusB family.</text>
</comment>
<dbReference type="PATRIC" id="fig|1423778.4.peg.1768"/>
<reference evidence="8 9" key="1">
    <citation type="journal article" date="2015" name="Genome Announc.">
        <title>Expanding the biotechnology potential of lactobacilli through comparative genomics of 213 strains and associated genera.</title>
        <authorList>
            <person name="Sun Z."/>
            <person name="Harris H.M."/>
            <person name="McCann A."/>
            <person name="Guo C."/>
            <person name="Argimon S."/>
            <person name="Zhang W."/>
            <person name="Yang X."/>
            <person name="Jeffery I.B."/>
            <person name="Cooney J.C."/>
            <person name="Kagawa T.F."/>
            <person name="Liu W."/>
            <person name="Song Y."/>
            <person name="Salvetti E."/>
            <person name="Wrobel A."/>
            <person name="Rasinkangas P."/>
            <person name="Parkhill J."/>
            <person name="Rea M.C."/>
            <person name="O'Sullivan O."/>
            <person name="Ritari J."/>
            <person name="Douillard F.P."/>
            <person name="Paul Ross R."/>
            <person name="Yang R."/>
            <person name="Briner A.E."/>
            <person name="Felis G.E."/>
            <person name="de Vos W.M."/>
            <person name="Barrangou R."/>
            <person name="Klaenhammer T.R."/>
            <person name="Caufield P.W."/>
            <person name="Cui Y."/>
            <person name="Zhang H."/>
            <person name="O'Toole P.W."/>
        </authorList>
    </citation>
    <scope>NUCLEOTIDE SEQUENCE [LARGE SCALE GENOMIC DNA]</scope>
    <source>
        <strain evidence="8 9">DSM 15707</strain>
    </source>
</reference>
<keyword evidence="9" id="KW-1185">Reference proteome</keyword>
<name>A0A0R1RCY9_9LACO</name>
<sequence length="134" mass="15162">MNRHQIRKSAFQTLFAQLANDDADVAELYTEVLAIDHENEVPEYLVTLVEGVNEHREELNEQIQGLLSSKWTVKRIAKSDLIILQIALFELQFVDDIPSAVVINEALELAESFSDDTSKKFINGVLGSFEKQVD</sequence>
<accession>A0A0R1RCY9</accession>
<dbReference type="Gene3D" id="1.10.940.10">
    <property type="entry name" value="NusB-like"/>
    <property type="match status" value="1"/>
</dbReference>
<evidence type="ECO:0000256" key="4">
    <source>
        <dbReference type="ARBA" id="ARBA00023015"/>
    </source>
</evidence>
<keyword evidence="2 6" id="KW-0889">Transcription antitermination</keyword>
<keyword evidence="3 6" id="KW-0694">RNA-binding</keyword>
<gene>
    <name evidence="6" type="primary">nusB</name>
    <name evidence="8" type="ORF">FC70_GL001730</name>
</gene>
<dbReference type="KEGG" id="lol:LACOL_0849"/>
<dbReference type="STRING" id="1423778.FC70_GL001730"/>
<dbReference type="InterPro" id="IPR035926">
    <property type="entry name" value="NusB-like_sf"/>
</dbReference>
<evidence type="ECO:0000313" key="9">
    <source>
        <dbReference type="Proteomes" id="UP000051697"/>
    </source>
</evidence>
<evidence type="ECO:0000256" key="5">
    <source>
        <dbReference type="ARBA" id="ARBA00023163"/>
    </source>
</evidence>
<dbReference type="PANTHER" id="PTHR11078">
    <property type="entry name" value="N UTILIZATION SUBSTANCE PROTEIN B-RELATED"/>
    <property type="match status" value="1"/>
</dbReference>
<evidence type="ECO:0000256" key="6">
    <source>
        <dbReference type="HAMAP-Rule" id="MF_00073"/>
    </source>
</evidence>
<dbReference type="PANTHER" id="PTHR11078:SF3">
    <property type="entry name" value="ANTITERMINATION NUSB DOMAIN-CONTAINING PROTEIN"/>
    <property type="match status" value="1"/>
</dbReference>
<protein>
    <recommendedName>
        <fullName evidence="6">Transcription antitermination protein NusB</fullName>
    </recommendedName>
    <alternativeName>
        <fullName evidence="6">Antitermination factor NusB</fullName>
    </alternativeName>
</protein>
<dbReference type="EMBL" id="AZFE01000032">
    <property type="protein sequence ID" value="KRL54928.1"/>
    <property type="molecule type" value="Genomic_DNA"/>
</dbReference>
<proteinExistence type="inferred from homology"/>
<dbReference type="Proteomes" id="UP000051697">
    <property type="component" value="Unassembled WGS sequence"/>
</dbReference>
<evidence type="ECO:0000256" key="3">
    <source>
        <dbReference type="ARBA" id="ARBA00022884"/>
    </source>
</evidence>
<organism evidence="8 9">
    <name type="scientific">Paucilactobacillus oligofermentans DSM 15707 = LMG 22743</name>
    <dbReference type="NCBI Taxonomy" id="1423778"/>
    <lineage>
        <taxon>Bacteria</taxon>
        <taxon>Bacillati</taxon>
        <taxon>Bacillota</taxon>
        <taxon>Bacilli</taxon>
        <taxon>Lactobacillales</taxon>
        <taxon>Lactobacillaceae</taxon>
        <taxon>Paucilactobacillus</taxon>
    </lineage>
</organism>
<dbReference type="HAMAP" id="MF_00073">
    <property type="entry name" value="NusB"/>
    <property type="match status" value="1"/>
</dbReference>
<dbReference type="SUPFAM" id="SSF48013">
    <property type="entry name" value="NusB-like"/>
    <property type="match status" value="1"/>
</dbReference>
<dbReference type="GO" id="GO:0031564">
    <property type="term" value="P:transcription antitermination"/>
    <property type="evidence" value="ECO:0007669"/>
    <property type="project" value="UniProtKB-KW"/>
</dbReference>
<dbReference type="AlphaFoldDB" id="A0A0R1RCY9"/>
<dbReference type="GO" id="GO:0005829">
    <property type="term" value="C:cytosol"/>
    <property type="evidence" value="ECO:0007669"/>
    <property type="project" value="TreeGrafter"/>
</dbReference>
<dbReference type="InterPro" id="IPR006027">
    <property type="entry name" value="NusB_RsmB_TIM44"/>
</dbReference>
<dbReference type="InterPro" id="IPR011605">
    <property type="entry name" value="NusB_fam"/>
</dbReference>
<keyword evidence="4 6" id="KW-0805">Transcription regulation</keyword>
<dbReference type="NCBIfam" id="NF001223">
    <property type="entry name" value="PRK00202.1-1"/>
    <property type="match status" value="1"/>
</dbReference>
<evidence type="ECO:0000256" key="2">
    <source>
        <dbReference type="ARBA" id="ARBA00022814"/>
    </source>
</evidence>
<evidence type="ECO:0000259" key="7">
    <source>
        <dbReference type="Pfam" id="PF01029"/>
    </source>
</evidence>
<keyword evidence="5 6" id="KW-0804">Transcription</keyword>
<comment type="function">
    <text evidence="6">Involved in transcription antitermination. Required for transcription of ribosomal RNA (rRNA) genes. Binds specifically to the boxA antiterminator sequence of the ribosomal RNA (rrn) operons.</text>
</comment>
<comment type="caution">
    <text evidence="8">The sequence shown here is derived from an EMBL/GenBank/DDBJ whole genome shotgun (WGS) entry which is preliminary data.</text>
</comment>
<dbReference type="GO" id="GO:0006353">
    <property type="term" value="P:DNA-templated transcription termination"/>
    <property type="evidence" value="ECO:0007669"/>
    <property type="project" value="UniProtKB-UniRule"/>
</dbReference>
<dbReference type="GO" id="GO:0003723">
    <property type="term" value="F:RNA binding"/>
    <property type="evidence" value="ECO:0007669"/>
    <property type="project" value="UniProtKB-UniRule"/>
</dbReference>
<evidence type="ECO:0000313" key="8">
    <source>
        <dbReference type="EMBL" id="KRL54928.1"/>
    </source>
</evidence>
<evidence type="ECO:0000256" key="1">
    <source>
        <dbReference type="ARBA" id="ARBA00005952"/>
    </source>
</evidence>
<dbReference type="NCBIfam" id="TIGR01951">
    <property type="entry name" value="nusB"/>
    <property type="match status" value="1"/>
</dbReference>
<dbReference type="Pfam" id="PF01029">
    <property type="entry name" value="NusB"/>
    <property type="match status" value="1"/>
</dbReference>
<feature type="domain" description="NusB/RsmB/TIM44" evidence="7">
    <location>
        <begin position="4"/>
        <end position="131"/>
    </location>
</feature>